<accession>A0AAN6XR84</accession>
<feature type="domain" description="NB-ARC" evidence="2">
    <location>
        <begin position="16"/>
        <end position="192"/>
    </location>
</feature>
<dbReference type="SUPFAM" id="SSF52540">
    <property type="entry name" value="P-loop containing nucleoside triphosphate hydrolases"/>
    <property type="match status" value="1"/>
</dbReference>
<reference evidence="3" key="2">
    <citation type="submission" date="2023-05" db="EMBL/GenBank/DDBJ databases">
        <authorList>
            <consortium name="Lawrence Berkeley National Laboratory"/>
            <person name="Steindorff A."/>
            <person name="Hensen N."/>
            <person name="Bonometti L."/>
            <person name="Westerberg I."/>
            <person name="Brannstrom I.O."/>
            <person name="Guillou S."/>
            <person name="Cros-Aarteil S."/>
            <person name="Calhoun S."/>
            <person name="Haridas S."/>
            <person name="Kuo A."/>
            <person name="Mondo S."/>
            <person name="Pangilinan J."/>
            <person name="Riley R."/>
            <person name="Labutti K."/>
            <person name="Andreopoulos B."/>
            <person name="Lipzen A."/>
            <person name="Chen C."/>
            <person name="Yanf M."/>
            <person name="Daum C."/>
            <person name="Ng V."/>
            <person name="Clum A."/>
            <person name="Ohm R."/>
            <person name="Martin F."/>
            <person name="Silar P."/>
            <person name="Natvig D."/>
            <person name="Lalanne C."/>
            <person name="Gautier V."/>
            <person name="Ament-Velasquez S.L."/>
            <person name="Kruys A."/>
            <person name="Hutchinson M.I."/>
            <person name="Powell A.J."/>
            <person name="Barry K."/>
            <person name="Miller A.N."/>
            <person name="Grigoriev I.V."/>
            <person name="Debuchy R."/>
            <person name="Gladieux P."/>
            <person name="Thoren M.H."/>
            <person name="Johannesson H."/>
        </authorList>
    </citation>
    <scope>NUCLEOTIDE SEQUENCE</scope>
    <source>
        <strain evidence="3">CBS 315.58</strain>
    </source>
</reference>
<reference evidence="3" key="1">
    <citation type="journal article" date="2023" name="Mol. Phylogenet. Evol.">
        <title>Genome-scale phylogeny and comparative genomics of the fungal order Sordariales.</title>
        <authorList>
            <person name="Hensen N."/>
            <person name="Bonometti L."/>
            <person name="Westerberg I."/>
            <person name="Brannstrom I.O."/>
            <person name="Guillou S."/>
            <person name="Cros-Aarteil S."/>
            <person name="Calhoun S."/>
            <person name="Haridas S."/>
            <person name="Kuo A."/>
            <person name="Mondo S."/>
            <person name="Pangilinan J."/>
            <person name="Riley R."/>
            <person name="LaButti K."/>
            <person name="Andreopoulos B."/>
            <person name="Lipzen A."/>
            <person name="Chen C."/>
            <person name="Yan M."/>
            <person name="Daum C."/>
            <person name="Ng V."/>
            <person name="Clum A."/>
            <person name="Steindorff A."/>
            <person name="Ohm R.A."/>
            <person name="Martin F."/>
            <person name="Silar P."/>
            <person name="Natvig D.O."/>
            <person name="Lalanne C."/>
            <person name="Gautier V."/>
            <person name="Ament-Velasquez S.L."/>
            <person name="Kruys A."/>
            <person name="Hutchinson M.I."/>
            <person name="Powell A.J."/>
            <person name="Barry K."/>
            <person name="Miller A.N."/>
            <person name="Grigoriev I.V."/>
            <person name="Debuchy R."/>
            <person name="Gladieux P."/>
            <person name="Hiltunen Thoren M."/>
            <person name="Johannesson H."/>
        </authorList>
    </citation>
    <scope>NUCLEOTIDE SEQUENCE</scope>
    <source>
        <strain evidence="3">CBS 315.58</strain>
    </source>
</reference>
<comment type="caution">
    <text evidence="3">The sequence shown here is derived from an EMBL/GenBank/DDBJ whole genome shotgun (WGS) entry which is preliminary data.</text>
</comment>
<name>A0AAN6XR84_9PEZI</name>
<gene>
    <name evidence="3" type="ORF">QBC40DRAFT_320080</name>
</gene>
<evidence type="ECO:0000259" key="2">
    <source>
        <dbReference type="Pfam" id="PF00931"/>
    </source>
</evidence>
<feature type="region of interest" description="Disordered" evidence="1">
    <location>
        <begin position="294"/>
        <end position="336"/>
    </location>
</feature>
<dbReference type="InterPro" id="IPR002182">
    <property type="entry name" value="NB-ARC"/>
</dbReference>
<dbReference type="EMBL" id="MU863876">
    <property type="protein sequence ID" value="KAK4205384.1"/>
    <property type="molecule type" value="Genomic_DNA"/>
</dbReference>
<dbReference type="AlphaFoldDB" id="A0AAN6XR84"/>
<organism evidence="3 4">
    <name type="scientific">Triangularia verruculosa</name>
    <dbReference type="NCBI Taxonomy" id="2587418"/>
    <lineage>
        <taxon>Eukaryota</taxon>
        <taxon>Fungi</taxon>
        <taxon>Dikarya</taxon>
        <taxon>Ascomycota</taxon>
        <taxon>Pezizomycotina</taxon>
        <taxon>Sordariomycetes</taxon>
        <taxon>Sordariomycetidae</taxon>
        <taxon>Sordariales</taxon>
        <taxon>Podosporaceae</taxon>
        <taxon>Triangularia</taxon>
    </lineage>
</organism>
<evidence type="ECO:0000313" key="3">
    <source>
        <dbReference type="EMBL" id="KAK4205384.1"/>
    </source>
</evidence>
<dbReference type="GO" id="GO:0043531">
    <property type="term" value="F:ADP binding"/>
    <property type="evidence" value="ECO:0007669"/>
    <property type="project" value="InterPro"/>
</dbReference>
<dbReference type="PANTHER" id="PTHR46082">
    <property type="entry name" value="ATP/GTP-BINDING PROTEIN-RELATED"/>
    <property type="match status" value="1"/>
</dbReference>
<dbReference type="Gene3D" id="3.40.50.300">
    <property type="entry name" value="P-loop containing nucleotide triphosphate hydrolases"/>
    <property type="match status" value="1"/>
</dbReference>
<protein>
    <submittedName>
        <fullName evidence="3">P-loop containing nucleoside triphosphate hydrolase protein</fullName>
    </submittedName>
</protein>
<dbReference type="Proteomes" id="UP001303160">
    <property type="component" value="Unassembled WGS sequence"/>
</dbReference>
<evidence type="ECO:0000256" key="1">
    <source>
        <dbReference type="SAM" id="MobiDB-lite"/>
    </source>
</evidence>
<keyword evidence="4" id="KW-1185">Reference proteome</keyword>
<sequence length="336" mass="37136">MHYLPFPRNRNFVEREGVIEMLEGRLLADSDGQRVALVGLGGMGKTQIALQLAHLVKSSTQKYKDYSVIWIPALSMATFEQACTTIVNKFGIRYSGDQDPKEIVREFLSSDKAGKWLLIIDNADDMSVLYGSTQQPGRIADFLPASDDGRILFTTRSQEVAVNVAGSCVVELSEMGPEEAKALLQKSLIKKDQTQDDELVGELLLKLTHLPLAISQASAYMNTNKVRIKEYLRLFQNTDQDMVELLSSGFRDGSHYRSAQGAVATTWIVSFNQIRDTDEDAATLLSFAAAQSSPTEAENIQRQSSFGSALKPERSSQPAAGNSGKKHRTIRAYGEY</sequence>
<dbReference type="GO" id="GO:0016787">
    <property type="term" value="F:hydrolase activity"/>
    <property type="evidence" value="ECO:0007669"/>
    <property type="project" value="UniProtKB-KW"/>
</dbReference>
<proteinExistence type="predicted"/>
<keyword evidence="3" id="KW-0378">Hydrolase</keyword>
<dbReference type="Pfam" id="PF00931">
    <property type="entry name" value="NB-ARC"/>
    <property type="match status" value="1"/>
</dbReference>
<dbReference type="InterPro" id="IPR053137">
    <property type="entry name" value="NLR-like"/>
</dbReference>
<evidence type="ECO:0000313" key="4">
    <source>
        <dbReference type="Proteomes" id="UP001303160"/>
    </source>
</evidence>
<feature type="compositionally biased region" description="Polar residues" evidence="1">
    <location>
        <begin position="294"/>
        <end position="307"/>
    </location>
</feature>
<dbReference type="InterPro" id="IPR027417">
    <property type="entry name" value="P-loop_NTPase"/>
</dbReference>
<dbReference type="PANTHER" id="PTHR46082:SF6">
    <property type="entry name" value="AAA+ ATPASE DOMAIN-CONTAINING PROTEIN-RELATED"/>
    <property type="match status" value="1"/>
</dbReference>